<dbReference type="EMBL" id="CAADRM010000107">
    <property type="protein sequence ID" value="VFU15635.1"/>
    <property type="molecule type" value="Genomic_DNA"/>
</dbReference>
<dbReference type="PANTHER" id="PTHR28055:SF1">
    <property type="entry name" value="ALTERED INHERITANCE OF MITOCHONDRIA PROTEIN 41, MITOCHONDRIAL"/>
    <property type="match status" value="1"/>
</dbReference>
<protein>
    <submittedName>
        <fullName evidence="1">Yqey-like protein</fullName>
    </submittedName>
</protein>
<sequence>MLVDTIKSDLGKAMKAGDKQKVSCLRMIMSAFKYKQVELKHELSEQDQVQILRTQIKQVRESLDQYKQGGREDLASVEEQNLAILKSYLPEQLSDEAIAAIVKRIISETSATKKDFGMVMKKTMAEVGAQADGKKVNSIVSQLLH</sequence>
<dbReference type="Gene3D" id="1.10.10.410">
    <property type="match status" value="1"/>
</dbReference>
<dbReference type="Gene3D" id="1.10.1510.10">
    <property type="entry name" value="Uncharacterised protein YqeY/AIM41 PF09424, N-terminal domain"/>
    <property type="match status" value="1"/>
</dbReference>
<gene>
    <name evidence="1" type="ORF">SCFA_430020</name>
</gene>
<dbReference type="InterPro" id="IPR003789">
    <property type="entry name" value="Asn/Gln_tRNA_amidoTrase-B-like"/>
</dbReference>
<dbReference type="SUPFAM" id="SSF89095">
    <property type="entry name" value="GatB/YqeY motif"/>
    <property type="match status" value="1"/>
</dbReference>
<dbReference type="AlphaFoldDB" id="A0A485M2I5"/>
<reference evidence="1" key="1">
    <citation type="submission" date="2019-03" db="EMBL/GenBank/DDBJ databases">
        <authorList>
            <person name="Hao L."/>
        </authorList>
    </citation>
    <scope>NUCLEOTIDE SEQUENCE</scope>
</reference>
<proteinExistence type="predicted"/>
<dbReference type="Pfam" id="PF09424">
    <property type="entry name" value="YqeY"/>
    <property type="match status" value="1"/>
</dbReference>
<name>A0A485M2I5_9ZZZZ</name>
<evidence type="ECO:0000313" key="1">
    <source>
        <dbReference type="EMBL" id="VFU15635.1"/>
    </source>
</evidence>
<dbReference type="PANTHER" id="PTHR28055">
    <property type="entry name" value="ALTERED INHERITANCE OF MITOCHONDRIA PROTEIN 41, MITOCHONDRIAL"/>
    <property type="match status" value="1"/>
</dbReference>
<dbReference type="InterPro" id="IPR019004">
    <property type="entry name" value="YqeY/Aim41"/>
</dbReference>
<dbReference type="GO" id="GO:0016884">
    <property type="term" value="F:carbon-nitrogen ligase activity, with glutamine as amido-N-donor"/>
    <property type="evidence" value="ECO:0007669"/>
    <property type="project" value="InterPro"/>
</dbReference>
<dbReference type="InterPro" id="IPR023168">
    <property type="entry name" value="GatB_Yqey_C_2"/>
</dbReference>
<organism evidence="1">
    <name type="scientific">anaerobic digester metagenome</name>
    <dbReference type="NCBI Taxonomy" id="1263854"/>
    <lineage>
        <taxon>unclassified sequences</taxon>
        <taxon>metagenomes</taxon>
        <taxon>ecological metagenomes</taxon>
    </lineage>
</organism>
<dbReference type="InterPro" id="IPR042184">
    <property type="entry name" value="YqeY/Aim41_N"/>
</dbReference>
<accession>A0A485M2I5</accession>